<organism evidence="2 3">
    <name type="scientific">Trypanosoma congolense (strain IL3000)</name>
    <dbReference type="NCBI Taxonomy" id="1068625"/>
    <lineage>
        <taxon>Eukaryota</taxon>
        <taxon>Discoba</taxon>
        <taxon>Euglenozoa</taxon>
        <taxon>Kinetoplastea</taxon>
        <taxon>Metakinetoplastina</taxon>
        <taxon>Trypanosomatida</taxon>
        <taxon>Trypanosomatidae</taxon>
        <taxon>Trypanosoma</taxon>
        <taxon>Nannomonas</taxon>
    </lineage>
</organism>
<feature type="compositionally biased region" description="Polar residues" evidence="1">
    <location>
        <begin position="109"/>
        <end position="118"/>
    </location>
</feature>
<dbReference type="AlphaFoldDB" id="F9W387"/>
<dbReference type="EMBL" id="CAEQ01000371">
    <property type="protein sequence ID" value="CCD11595.1"/>
    <property type="molecule type" value="Genomic_DNA"/>
</dbReference>
<accession>F9W387</accession>
<gene>
    <name evidence="2" type="ORF">TCIL3000_0_25660</name>
</gene>
<feature type="non-terminal residue" evidence="2">
    <location>
        <position position="152"/>
    </location>
</feature>
<feature type="region of interest" description="Disordered" evidence="1">
    <location>
        <begin position="89"/>
        <end position="152"/>
    </location>
</feature>
<name>F9W387_TRYCI</name>
<proteinExistence type="predicted"/>
<sequence>MGKCIYVFPSLHSPLPFLELWAQNNTLRINKNPSQQNHWTDVKRHHRELRRHWPMPQFLNRMPRRCPALPYQGHSAVLLLPLCNAPRMPRRGHPFPHPRPPPTTEGQHRNTGNGSSSPFPFGQRCVQNGKGPPEAGRHWPPKVGGNLSGFLY</sequence>
<dbReference type="VEuPathDB" id="TriTrypDB:TcIL3000_0_25660"/>
<comment type="caution">
    <text evidence="2">The sequence shown here is derived from an EMBL/GenBank/DDBJ whole genome shotgun (WGS) entry which is preliminary data.</text>
</comment>
<keyword evidence="3" id="KW-1185">Reference proteome</keyword>
<reference evidence="2 3" key="2">
    <citation type="journal article" date="2012" name="Proc. Natl. Acad. Sci. U.S.A.">
        <title>Antigenic diversity is generated by distinct evolutionary mechanisms in African trypanosome species.</title>
        <authorList>
            <person name="Jackson A.P."/>
            <person name="Berry A."/>
            <person name="Aslett M."/>
            <person name="Allison H.C."/>
            <person name="Burton P."/>
            <person name="Vavrova-Anderson J."/>
            <person name="Brown R."/>
            <person name="Browne H."/>
            <person name="Corton N."/>
            <person name="Hauser H."/>
            <person name="Gamble J."/>
            <person name="Gilderthorp R."/>
            <person name="Marcello L."/>
            <person name="McQuillan J."/>
            <person name="Otto T.D."/>
            <person name="Quail M.A."/>
            <person name="Sanders M.J."/>
            <person name="van Tonder A."/>
            <person name="Ginger M.L."/>
            <person name="Field M.C."/>
            <person name="Barry J.D."/>
            <person name="Hertz-Fowler C."/>
            <person name="Berriman M."/>
        </authorList>
    </citation>
    <scope>NUCLEOTIDE SEQUENCE [LARGE SCALE GENOMIC DNA]</scope>
    <source>
        <strain evidence="2 3">IL3000</strain>
    </source>
</reference>
<evidence type="ECO:0000256" key="1">
    <source>
        <dbReference type="SAM" id="MobiDB-lite"/>
    </source>
</evidence>
<protein>
    <submittedName>
        <fullName evidence="2">WGS project CAEQ00000000 data, annotated contig 1017</fullName>
    </submittedName>
</protein>
<reference evidence="3" key="1">
    <citation type="submission" date="2011-07" db="EMBL/GenBank/DDBJ databases">
        <title>Divergent evolution of antigenic variation in African trypanosomes.</title>
        <authorList>
            <person name="Jackson A.P."/>
            <person name="Berry A."/>
            <person name="Allison H.C."/>
            <person name="Burton P."/>
            <person name="Anderson J."/>
            <person name="Aslett M."/>
            <person name="Brown R."/>
            <person name="Corton N."/>
            <person name="Harris D."/>
            <person name="Hauser H."/>
            <person name="Gamble J."/>
            <person name="Gilderthorp R."/>
            <person name="McQuillan J."/>
            <person name="Quail M.A."/>
            <person name="Sanders M."/>
            <person name="Van Tonder A."/>
            <person name="Ginger M.L."/>
            <person name="Donelson J.E."/>
            <person name="Field M.C."/>
            <person name="Barry J.D."/>
            <person name="Berriman M."/>
            <person name="Hertz-Fowler C."/>
        </authorList>
    </citation>
    <scope>NUCLEOTIDE SEQUENCE [LARGE SCALE GENOMIC DNA]</scope>
    <source>
        <strain evidence="3">IL3000</strain>
    </source>
</reference>
<dbReference type="Proteomes" id="UP000000702">
    <property type="component" value="Unassembled WGS sequence"/>
</dbReference>
<evidence type="ECO:0000313" key="3">
    <source>
        <dbReference type="Proteomes" id="UP000000702"/>
    </source>
</evidence>
<evidence type="ECO:0000313" key="2">
    <source>
        <dbReference type="EMBL" id="CCD11595.1"/>
    </source>
</evidence>